<reference evidence="3" key="1">
    <citation type="journal article" date="2019" name="Int. J. Syst. Evol. Microbiol.">
        <title>The Global Catalogue of Microorganisms (GCM) 10K type strain sequencing project: providing services to taxonomists for standard genome sequencing and annotation.</title>
        <authorList>
            <consortium name="The Broad Institute Genomics Platform"/>
            <consortium name="The Broad Institute Genome Sequencing Center for Infectious Disease"/>
            <person name="Wu L."/>
            <person name="Ma J."/>
        </authorList>
    </citation>
    <scope>NUCLEOTIDE SEQUENCE [LARGE SCALE GENOMIC DNA]</scope>
    <source>
        <strain evidence="3">NBRC 105830</strain>
    </source>
</reference>
<dbReference type="InterPro" id="IPR039422">
    <property type="entry name" value="MarR/SlyA-like"/>
</dbReference>
<dbReference type="PANTHER" id="PTHR33164">
    <property type="entry name" value="TRANSCRIPTIONAL REGULATOR, MARR FAMILY"/>
    <property type="match status" value="1"/>
</dbReference>
<dbReference type="InterPro" id="IPR036390">
    <property type="entry name" value="WH_DNA-bd_sf"/>
</dbReference>
<keyword evidence="3" id="KW-1185">Reference proteome</keyword>
<evidence type="ECO:0000313" key="2">
    <source>
        <dbReference type="EMBL" id="GMA18116.1"/>
    </source>
</evidence>
<dbReference type="Pfam" id="PF12802">
    <property type="entry name" value="MarR_2"/>
    <property type="match status" value="1"/>
</dbReference>
<evidence type="ECO:0000313" key="3">
    <source>
        <dbReference type="Proteomes" id="UP001157109"/>
    </source>
</evidence>
<dbReference type="PROSITE" id="PS50995">
    <property type="entry name" value="HTH_MARR_2"/>
    <property type="match status" value="1"/>
</dbReference>
<dbReference type="InterPro" id="IPR000835">
    <property type="entry name" value="HTH_MarR-typ"/>
</dbReference>
<dbReference type="Proteomes" id="UP001157109">
    <property type="component" value="Unassembled WGS sequence"/>
</dbReference>
<dbReference type="InterPro" id="IPR036388">
    <property type="entry name" value="WH-like_DNA-bd_sf"/>
</dbReference>
<dbReference type="Gene3D" id="1.10.10.10">
    <property type="entry name" value="Winged helix-like DNA-binding domain superfamily/Winged helix DNA-binding domain"/>
    <property type="match status" value="1"/>
</dbReference>
<evidence type="ECO:0000259" key="1">
    <source>
        <dbReference type="PROSITE" id="PS50995"/>
    </source>
</evidence>
<sequence length="161" mass="17682">MNGEVSEATIPRQTASATRKAPSLLYVVKAVELAIRAHLEDAVKPFGVTMLQYTALTVLEREESITAADLARLSFVRAQSAADIVAALERGGYITRRRDPQQRRRLLIELTPEGHALLERCAPAVAAVERDAFSGLDADELDALRSGLSRTRRNLSARERS</sequence>
<accession>A0ABQ6HHS0</accession>
<dbReference type="SMART" id="SM00347">
    <property type="entry name" value="HTH_MARR"/>
    <property type="match status" value="1"/>
</dbReference>
<proteinExistence type="predicted"/>
<dbReference type="PANTHER" id="PTHR33164:SF43">
    <property type="entry name" value="HTH-TYPE TRANSCRIPTIONAL REPRESSOR YETL"/>
    <property type="match status" value="1"/>
</dbReference>
<dbReference type="PRINTS" id="PR00598">
    <property type="entry name" value="HTHMARR"/>
</dbReference>
<protein>
    <submittedName>
        <fullName evidence="2">MarR family transcriptional regulator</fullName>
    </submittedName>
</protein>
<gene>
    <name evidence="2" type="ORF">GCM10025862_01370</name>
</gene>
<dbReference type="SUPFAM" id="SSF46785">
    <property type="entry name" value="Winged helix' DNA-binding domain"/>
    <property type="match status" value="1"/>
</dbReference>
<organism evidence="2 3">
    <name type="scientific">Arsenicicoccus piscis</name>
    <dbReference type="NCBI Taxonomy" id="673954"/>
    <lineage>
        <taxon>Bacteria</taxon>
        <taxon>Bacillati</taxon>
        <taxon>Actinomycetota</taxon>
        <taxon>Actinomycetes</taxon>
        <taxon>Micrococcales</taxon>
        <taxon>Intrasporangiaceae</taxon>
        <taxon>Arsenicicoccus</taxon>
    </lineage>
</organism>
<comment type="caution">
    <text evidence="2">The sequence shown here is derived from an EMBL/GenBank/DDBJ whole genome shotgun (WGS) entry which is preliminary data.</text>
</comment>
<feature type="domain" description="HTH marR-type" evidence="1">
    <location>
        <begin position="21"/>
        <end position="153"/>
    </location>
</feature>
<dbReference type="EMBL" id="BSUJ01000001">
    <property type="protein sequence ID" value="GMA18116.1"/>
    <property type="molecule type" value="Genomic_DNA"/>
</dbReference>
<name>A0ABQ6HHS0_9MICO</name>